<reference evidence="18 19" key="1">
    <citation type="journal article" date="2012" name="Genome Biol.">
        <title>Sequencing three crocodilian genomes to illuminate the evolution of archosaurs and amniotes.</title>
        <authorList>
            <person name="St John J.A."/>
            <person name="Braun E.L."/>
            <person name="Isberg S.R."/>
            <person name="Miles L.G."/>
            <person name="Chong A.Y."/>
            <person name="Gongora J."/>
            <person name="Dalzell P."/>
            <person name="Moran C."/>
            <person name="Bed'hom B."/>
            <person name="Abzhanov A."/>
            <person name="Burgess S.C."/>
            <person name="Cooksey A.M."/>
            <person name="Castoe T.A."/>
            <person name="Crawford N.G."/>
            <person name="Densmore L.D."/>
            <person name="Drew J.C."/>
            <person name="Edwards S.V."/>
            <person name="Faircloth B.C."/>
            <person name="Fujita M.K."/>
            <person name="Greenwold M.J."/>
            <person name="Hoffmann F.G."/>
            <person name="Howard J.M."/>
            <person name="Iguchi T."/>
            <person name="Janes D.E."/>
            <person name="Khan S.Y."/>
            <person name="Kohno S."/>
            <person name="de Koning A.J."/>
            <person name="Lance S.L."/>
            <person name="McCarthy F.M."/>
            <person name="McCormack J.E."/>
            <person name="Merchant M.E."/>
            <person name="Peterson D.G."/>
            <person name="Pollock D.D."/>
            <person name="Pourmand N."/>
            <person name="Raney B.J."/>
            <person name="Roessler K.A."/>
            <person name="Sanford J.R."/>
            <person name="Sawyer R.H."/>
            <person name="Schmidt C.J."/>
            <person name="Triplett E.W."/>
            <person name="Tuberville T.D."/>
            <person name="Venegas-Anaya M."/>
            <person name="Howard J.T."/>
            <person name="Jarvis E.D."/>
            <person name="Guillette L.J.Jr."/>
            <person name="Glenn T.C."/>
            <person name="Green R.E."/>
            <person name="Ray D.A."/>
        </authorList>
    </citation>
    <scope>NUCLEOTIDE SEQUENCE [LARGE SCALE GENOMIC DNA]</scope>
    <source>
        <strain evidence="18">KSC_2009_1</strain>
    </source>
</reference>
<dbReference type="GO" id="GO:0042594">
    <property type="term" value="P:response to starvation"/>
    <property type="evidence" value="ECO:0007669"/>
    <property type="project" value="TreeGrafter"/>
</dbReference>
<dbReference type="Gene3D" id="1.20.58.80">
    <property type="entry name" value="Phosphotransferase system, lactose/cellobiose-type IIA subunit"/>
    <property type="match status" value="2"/>
</dbReference>
<evidence type="ECO:0000256" key="12">
    <source>
        <dbReference type="ARBA" id="ARBA00032242"/>
    </source>
</evidence>
<evidence type="ECO:0000256" key="1">
    <source>
        <dbReference type="ARBA" id="ARBA00004496"/>
    </source>
</evidence>
<evidence type="ECO:0000256" key="11">
    <source>
        <dbReference type="ARBA" id="ARBA00023006"/>
    </source>
</evidence>
<dbReference type="Gene3D" id="1.10.510.10">
    <property type="entry name" value="Transferase(Phosphotransferase) domain 1"/>
    <property type="match status" value="1"/>
</dbReference>
<dbReference type="FunFam" id="1.20.58.80:FF:000010">
    <property type="entry name" value="serine/threonine-protein kinase ULK3 isoform X1"/>
    <property type="match status" value="1"/>
</dbReference>
<protein>
    <recommendedName>
        <fullName evidence="3">Serine/threonine-protein kinase ULK3</fullName>
        <ecNumber evidence="2">2.7.11.1</ecNumber>
    </recommendedName>
    <alternativeName>
        <fullName evidence="12">Unc-51-like kinase 3</fullName>
    </alternativeName>
</protein>
<dbReference type="PANTHER" id="PTHR24348">
    <property type="entry name" value="SERINE/THREONINE-PROTEIN KINASE UNC-51-RELATED"/>
    <property type="match status" value="1"/>
</dbReference>
<gene>
    <name evidence="18" type="primary">ULK3</name>
    <name evidence="18" type="ORF">Y1Q_0001700</name>
</gene>
<keyword evidence="4" id="KW-0963">Cytoplasm</keyword>
<dbReference type="EMBL" id="AKHW03006295">
    <property type="protein sequence ID" value="KYO21515.1"/>
    <property type="molecule type" value="Genomic_DNA"/>
</dbReference>
<dbReference type="AlphaFoldDB" id="A0A151MAG5"/>
<evidence type="ECO:0000256" key="5">
    <source>
        <dbReference type="ARBA" id="ARBA00022527"/>
    </source>
</evidence>
<name>A0A151MAG5_ALLMI</name>
<dbReference type="InterPro" id="IPR000719">
    <property type="entry name" value="Prot_kinase_dom"/>
</dbReference>
<dbReference type="InterPro" id="IPR043136">
    <property type="entry name" value="B30.2/SPRY_sf"/>
</dbReference>
<dbReference type="InterPro" id="IPR006574">
    <property type="entry name" value="PRY"/>
</dbReference>
<dbReference type="InterPro" id="IPR045269">
    <property type="entry name" value="Atg1-like"/>
</dbReference>
<evidence type="ECO:0000256" key="7">
    <source>
        <dbReference type="ARBA" id="ARBA00022737"/>
    </source>
</evidence>
<keyword evidence="10" id="KW-0067">ATP-binding</keyword>
<keyword evidence="7" id="KW-0677">Repeat</keyword>
<feature type="domain" description="Protein kinase" evidence="17">
    <location>
        <begin position="274"/>
        <end position="584"/>
    </location>
</feature>
<evidence type="ECO:0000256" key="3">
    <source>
        <dbReference type="ARBA" id="ARBA00021644"/>
    </source>
</evidence>
<dbReference type="GO" id="GO:0010506">
    <property type="term" value="P:regulation of autophagy"/>
    <property type="evidence" value="ECO:0007669"/>
    <property type="project" value="InterPro"/>
</dbReference>
<evidence type="ECO:0000259" key="17">
    <source>
        <dbReference type="PROSITE" id="PS50011"/>
    </source>
</evidence>
<dbReference type="CDD" id="cd02684">
    <property type="entry name" value="MIT_2"/>
    <property type="match status" value="1"/>
</dbReference>
<dbReference type="PROSITE" id="PS50011">
    <property type="entry name" value="PROTEIN_KINASE_DOM"/>
    <property type="match status" value="1"/>
</dbReference>
<dbReference type="GO" id="GO:0034045">
    <property type="term" value="C:phagophore assembly site membrane"/>
    <property type="evidence" value="ECO:0007669"/>
    <property type="project" value="TreeGrafter"/>
</dbReference>
<keyword evidence="19" id="KW-1185">Reference proteome</keyword>
<dbReference type="SUPFAM" id="SSF56112">
    <property type="entry name" value="Protein kinase-like (PK-like)"/>
    <property type="match status" value="1"/>
</dbReference>
<dbReference type="Pfam" id="PF04212">
    <property type="entry name" value="MIT"/>
    <property type="match status" value="2"/>
</dbReference>
<dbReference type="GO" id="GO:0061709">
    <property type="term" value="P:reticulophagy"/>
    <property type="evidence" value="ECO:0007669"/>
    <property type="project" value="TreeGrafter"/>
</dbReference>
<dbReference type="GO" id="GO:0005829">
    <property type="term" value="C:cytosol"/>
    <property type="evidence" value="ECO:0007669"/>
    <property type="project" value="TreeGrafter"/>
</dbReference>
<dbReference type="PROSITE" id="PS00108">
    <property type="entry name" value="PROTEIN_KINASE_ST"/>
    <property type="match status" value="1"/>
</dbReference>
<evidence type="ECO:0000256" key="9">
    <source>
        <dbReference type="ARBA" id="ARBA00022777"/>
    </source>
</evidence>
<dbReference type="FunFam" id="1.20.58.80:FF:000008">
    <property type="entry name" value="serine/threonine-protein kinase ULK3 isoform X1"/>
    <property type="match status" value="1"/>
</dbReference>
<evidence type="ECO:0000256" key="10">
    <source>
        <dbReference type="ARBA" id="ARBA00022840"/>
    </source>
</evidence>
<dbReference type="PRINTS" id="PR01407">
    <property type="entry name" value="BUTYPHLNCDUF"/>
</dbReference>
<sequence>MLEHPSIFSRPWELQETNSSHAKTKAGSQKVASISQELHQFIKEQEQLLLAQLAELEQDIEKSQEETVTSLSEQISCLDSLIMEMESKCQQPPYDLLEAFCSLEKGSYPKGCSPSLASHYLALSWPCLSTWPCLSVSPSQPRLEEKIQVELEILRKERKRLEDLKVSESQKHQECQTKTKAERQKVLSEFKRLHQFIEEQEQLLLDRLAELEREIEKSQQKTVSKLLEEISHLDSLISEMESKCQQPPSDLLQDIRSTLIRCKRGQFQLPLLQDTLQSYLEKGSYSKVMVTLDPDTAHPRLVLSEDQRSKDYTDTSTAGSEARLREGRPGSCQLEVDSQALQLCCSSWKNSREVVAIKCVNKRSLNRASVENLLTEIKILKTIRHPHIVELKDFQWDSDNIYLIMEFCAGGDLSHFIRTRRILSEKVARIFLQQLASALKFLHDKNISHLDLKPQNILLSSLENPQLKLADFGFAQHMSPWDEKHVLRGSPLYMAPEMVCNRQYDARVDLWSVGVILYEALFGRPPFASKSFAELEEKIRSNRTIELPSRPWLSQECRDLLQRLLERDPLKRISFKEFFSHPFVDMEHMPSAESLSKATALVVEAVKKDQQGDASAALSLYCKALEYFVPALHYETDARRKEAIKSKVNQYISRAEELKVLVASNNKTLLQQGHPTRDILKEMSKDKPRLYAALEVASAAIAKEEEGKDDCDTLDLYQQSLGELLVMLAAEPTGRRRELLHAEIQTLMGRAEYLKEQIKMREAQWEARSMGKEMLSDSVRSSCTLQ</sequence>
<keyword evidence="6" id="KW-0808">Transferase</keyword>
<keyword evidence="15" id="KW-0175">Coiled coil</keyword>
<dbReference type="InterPro" id="IPR003879">
    <property type="entry name" value="Butyrophylin_SPRY"/>
</dbReference>
<keyword evidence="11" id="KW-0072">Autophagy</keyword>
<dbReference type="InterPro" id="IPR007330">
    <property type="entry name" value="MIT_dom"/>
</dbReference>
<dbReference type="Pfam" id="PF00069">
    <property type="entry name" value="Pkinase"/>
    <property type="match status" value="1"/>
</dbReference>
<comment type="catalytic activity">
    <reaction evidence="14">
        <text>L-seryl-[protein] + ATP = O-phospho-L-seryl-[protein] + ADP + H(+)</text>
        <dbReference type="Rhea" id="RHEA:17989"/>
        <dbReference type="Rhea" id="RHEA-COMP:9863"/>
        <dbReference type="Rhea" id="RHEA-COMP:11604"/>
        <dbReference type="ChEBI" id="CHEBI:15378"/>
        <dbReference type="ChEBI" id="CHEBI:29999"/>
        <dbReference type="ChEBI" id="CHEBI:30616"/>
        <dbReference type="ChEBI" id="CHEBI:83421"/>
        <dbReference type="ChEBI" id="CHEBI:456216"/>
        <dbReference type="EC" id="2.7.11.1"/>
    </reaction>
</comment>
<feature type="coiled-coil region" evidence="15">
    <location>
        <begin position="144"/>
        <end position="243"/>
    </location>
</feature>
<keyword evidence="8" id="KW-0547">Nucleotide-binding</keyword>
<dbReference type="STRING" id="8496.A0A151MAG5"/>
<dbReference type="Gene3D" id="2.60.120.920">
    <property type="match status" value="1"/>
</dbReference>
<feature type="compositionally biased region" description="Basic and acidic residues" evidence="16">
    <location>
        <begin position="300"/>
        <end position="313"/>
    </location>
</feature>
<dbReference type="InterPro" id="IPR011009">
    <property type="entry name" value="Kinase-like_dom_sf"/>
</dbReference>
<dbReference type="Proteomes" id="UP000050525">
    <property type="component" value="Unassembled WGS sequence"/>
</dbReference>
<keyword evidence="5" id="KW-0723">Serine/threonine-protein kinase</keyword>
<dbReference type="EC" id="2.7.11.1" evidence="2"/>
<dbReference type="FunFam" id="1.10.510.10:FF:000241">
    <property type="entry name" value="Putative serine/threonine-protein kinase ULK3"/>
    <property type="match status" value="1"/>
</dbReference>
<dbReference type="GO" id="GO:0005776">
    <property type="term" value="C:autophagosome"/>
    <property type="evidence" value="ECO:0007669"/>
    <property type="project" value="TreeGrafter"/>
</dbReference>
<comment type="caution">
    <text evidence="18">The sequence shown here is derived from an EMBL/GenBank/DDBJ whole genome shotgun (WGS) entry which is preliminary data.</text>
</comment>
<dbReference type="GO" id="GO:0004674">
    <property type="term" value="F:protein serine/threonine kinase activity"/>
    <property type="evidence" value="ECO:0007669"/>
    <property type="project" value="UniProtKB-KW"/>
</dbReference>
<dbReference type="SUPFAM" id="SSF116846">
    <property type="entry name" value="MIT domain"/>
    <property type="match status" value="2"/>
</dbReference>
<dbReference type="SMART" id="SM00220">
    <property type="entry name" value="S_TKc"/>
    <property type="match status" value="1"/>
</dbReference>
<dbReference type="SMART" id="SM00745">
    <property type="entry name" value="MIT"/>
    <property type="match status" value="2"/>
</dbReference>
<dbReference type="GO" id="GO:0000045">
    <property type="term" value="P:autophagosome assembly"/>
    <property type="evidence" value="ECO:0007669"/>
    <property type="project" value="TreeGrafter"/>
</dbReference>
<feature type="coiled-coil region" evidence="15">
    <location>
        <begin position="39"/>
        <end position="73"/>
    </location>
</feature>
<dbReference type="InterPro" id="IPR036181">
    <property type="entry name" value="MIT_dom_sf"/>
</dbReference>
<dbReference type="eggNOG" id="KOG0595">
    <property type="taxonomic scope" value="Eukaryota"/>
</dbReference>
<evidence type="ECO:0000313" key="19">
    <source>
        <dbReference type="Proteomes" id="UP000050525"/>
    </source>
</evidence>
<organism evidence="18 19">
    <name type="scientific">Alligator mississippiensis</name>
    <name type="common">American alligator</name>
    <dbReference type="NCBI Taxonomy" id="8496"/>
    <lineage>
        <taxon>Eukaryota</taxon>
        <taxon>Metazoa</taxon>
        <taxon>Chordata</taxon>
        <taxon>Craniata</taxon>
        <taxon>Vertebrata</taxon>
        <taxon>Euteleostomi</taxon>
        <taxon>Archelosauria</taxon>
        <taxon>Archosauria</taxon>
        <taxon>Crocodylia</taxon>
        <taxon>Alligatoridae</taxon>
        <taxon>Alligatorinae</taxon>
        <taxon>Alligator</taxon>
    </lineage>
</organism>
<evidence type="ECO:0000256" key="13">
    <source>
        <dbReference type="ARBA" id="ARBA00047899"/>
    </source>
</evidence>
<accession>A0A151MAG5</accession>
<dbReference type="InterPro" id="IPR008271">
    <property type="entry name" value="Ser/Thr_kinase_AS"/>
</dbReference>
<dbReference type="PANTHER" id="PTHR24348:SF65">
    <property type="entry name" value="SERINE_THREONINE-PROTEIN KINASE ULK3"/>
    <property type="match status" value="1"/>
</dbReference>
<evidence type="ECO:0000313" key="18">
    <source>
        <dbReference type="EMBL" id="KYO21515.1"/>
    </source>
</evidence>
<keyword evidence="9 18" id="KW-0418">Kinase</keyword>
<feature type="region of interest" description="Disordered" evidence="16">
    <location>
        <begin position="300"/>
        <end position="326"/>
    </location>
</feature>
<evidence type="ECO:0000256" key="4">
    <source>
        <dbReference type="ARBA" id="ARBA00022490"/>
    </source>
</evidence>
<evidence type="ECO:0000256" key="14">
    <source>
        <dbReference type="ARBA" id="ARBA00048679"/>
    </source>
</evidence>
<dbReference type="GO" id="GO:0005524">
    <property type="term" value="F:ATP binding"/>
    <property type="evidence" value="ECO:0007669"/>
    <property type="project" value="UniProtKB-KW"/>
</dbReference>
<comment type="catalytic activity">
    <reaction evidence="13">
        <text>L-threonyl-[protein] + ATP = O-phospho-L-threonyl-[protein] + ADP + H(+)</text>
        <dbReference type="Rhea" id="RHEA:46608"/>
        <dbReference type="Rhea" id="RHEA-COMP:11060"/>
        <dbReference type="Rhea" id="RHEA-COMP:11605"/>
        <dbReference type="ChEBI" id="CHEBI:15378"/>
        <dbReference type="ChEBI" id="CHEBI:30013"/>
        <dbReference type="ChEBI" id="CHEBI:30616"/>
        <dbReference type="ChEBI" id="CHEBI:61977"/>
        <dbReference type="ChEBI" id="CHEBI:456216"/>
        <dbReference type="EC" id="2.7.11.1"/>
    </reaction>
</comment>
<dbReference type="GO" id="GO:0000422">
    <property type="term" value="P:autophagy of mitochondrion"/>
    <property type="evidence" value="ECO:0007669"/>
    <property type="project" value="TreeGrafter"/>
</dbReference>
<evidence type="ECO:0000256" key="16">
    <source>
        <dbReference type="SAM" id="MobiDB-lite"/>
    </source>
</evidence>
<evidence type="ECO:0000256" key="15">
    <source>
        <dbReference type="SAM" id="Coils"/>
    </source>
</evidence>
<evidence type="ECO:0000256" key="2">
    <source>
        <dbReference type="ARBA" id="ARBA00012513"/>
    </source>
</evidence>
<dbReference type="GO" id="GO:0034727">
    <property type="term" value="P:piecemeal microautophagy of the nucleus"/>
    <property type="evidence" value="ECO:0007669"/>
    <property type="project" value="TreeGrafter"/>
</dbReference>
<dbReference type="SMART" id="SM00589">
    <property type="entry name" value="PRY"/>
    <property type="match status" value="1"/>
</dbReference>
<dbReference type="Pfam" id="PF13765">
    <property type="entry name" value="PRY"/>
    <property type="match status" value="1"/>
</dbReference>
<dbReference type="Gene3D" id="3.30.200.20">
    <property type="entry name" value="Phosphorylase Kinase, domain 1"/>
    <property type="match status" value="1"/>
</dbReference>
<evidence type="ECO:0000256" key="8">
    <source>
        <dbReference type="ARBA" id="ARBA00022741"/>
    </source>
</evidence>
<proteinExistence type="predicted"/>
<comment type="subcellular location">
    <subcellularLocation>
        <location evidence="1">Cytoplasm</location>
    </subcellularLocation>
</comment>
<evidence type="ECO:0000256" key="6">
    <source>
        <dbReference type="ARBA" id="ARBA00022679"/>
    </source>
</evidence>
<dbReference type="CDD" id="cd14121">
    <property type="entry name" value="STKc_ULK3"/>
    <property type="match status" value="1"/>
</dbReference>